<sequence>MELGLKSSSESDDSSRESPQTEHLEEEQQKSGLDFADENVEEEEESTNEEDDELSAEETVPVRLSRAQKGKQKIDERSNVADFFLNIRTLSILPQMFQLQRLILNCSNKVCSIKVTMSSLI</sequence>
<evidence type="ECO:0000313" key="3">
    <source>
        <dbReference type="EMBL" id="KAL2501862.1"/>
    </source>
</evidence>
<dbReference type="EMBL" id="JBFOLJ010000010">
    <property type="protein sequence ID" value="KAL2501845.1"/>
    <property type="molecule type" value="Genomic_DNA"/>
</dbReference>
<evidence type="ECO:0000313" key="4">
    <source>
        <dbReference type="Proteomes" id="UP001604277"/>
    </source>
</evidence>
<keyword evidence="4" id="KW-1185">Reference proteome</keyword>
<feature type="compositionally biased region" description="Basic and acidic residues" evidence="1">
    <location>
        <begin position="13"/>
        <end position="29"/>
    </location>
</feature>
<reference evidence="3" key="1">
    <citation type="submission" date="2024-07" db="EMBL/GenBank/DDBJ databases">
        <title>Two chromosome-level genome assemblies of Korean endemic species Abeliophyllum distichum and Forsythia ovata (Oleaceae).</title>
        <authorList>
            <person name="Mun J.H."/>
        </authorList>
    </citation>
    <scope>NUCLEOTIDE SEQUENCE</scope>
    <source>
        <strain evidence="3">KNKB202402200001</strain>
        <tissue evidence="3">Leaf</tissue>
    </source>
</reference>
<evidence type="ECO:0000256" key="1">
    <source>
        <dbReference type="SAM" id="MobiDB-lite"/>
    </source>
</evidence>
<protein>
    <submittedName>
        <fullName evidence="3">Uncharacterized protein</fullName>
    </submittedName>
</protein>
<comment type="caution">
    <text evidence="3">The sequence shown here is derived from an EMBL/GenBank/DDBJ whole genome shotgun (WGS) entry which is preliminary data.</text>
</comment>
<reference evidence="4" key="2">
    <citation type="submission" date="2024-07" db="EMBL/GenBank/DDBJ databases">
        <title>Two chromosome-level genome assemblies of Korean endemic species Abeliophyllum distichum and Forsythia ovata (Oleaceae).</title>
        <authorList>
            <person name="Jang H."/>
        </authorList>
    </citation>
    <scope>NUCLEOTIDE SEQUENCE [LARGE SCALE GENOMIC DNA]</scope>
</reference>
<proteinExistence type="predicted"/>
<dbReference type="AlphaFoldDB" id="A0ABD1SQA4"/>
<evidence type="ECO:0000313" key="2">
    <source>
        <dbReference type="EMBL" id="KAL2501845.1"/>
    </source>
</evidence>
<name>A0ABD1SQA4_9LAMI</name>
<gene>
    <name evidence="2" type="ORF">Fot_35693</name>
    <name evidence="3" type="ORF">Fot_35710</name>
</gene>
<dbReference type="EMBL" id="JBFOLJ010000010">
    <property type="protein sequence ID" value="KAL2501862.1"/>
    <property type="molecule type" value="Genomic_DNA"/>
</dbReference>
<accession>A0ABD1SQA4</accession>
<organism evidence="3 4">
    <name type="scientific">Forsythia ovata</name>
    <dbReference type="NCBI Taxonomy" id="205694"/>
    <lineage>
        <taxon>Eukaryota</taxon>
        <taxon>Viridiplantae</taxon>
        <taxon>Streptophyta</taxon>
        <taxon>Embryophyta</taxon>
        <taxon>Tracheophyta</taxon>
        <taxon>Spermatophyta</taxon>
        <taxon>Magnoliopsida</taxon>
        <taxon>eudicotyledons</taxon>
        <taxon>Gunneridae</taxon>
        <taxon>Pentapetalae</taxon>
        <taxon>asterids</taxon>
        <taxon>lamiids</taxon>
        <taxon>Lamiales</taxon>
        <taxon>Oleaceae</taxon>
        <taxon>Forsythieae</taxon>
        <taxon>Forsythia</taxon>
    </lineage>
</organism>
<dbReference type="Proteomes" id="UP001604277">
    <property type="component" value="Unassembled WGS sequence"/>
</dbReference>
<feature type="region of interest" description="Disordered" evidence="1">
    <location>
        <begin position="1"/>
        <end position="74"/>
    </location>
</feature>
<feature type="compositionally biased region" description="Acidic residues" evidence="1">
    <location>
        <begin position="35"/>
        <end position="56"/>
    </location>
</feature>